<dbReference type="Gene3D" id="3.40.630.30">
    <property type="match status" value="1"/>
</dbReference>
<dbReference type="InterPro" id="IPR016181">
    <property type="entry name" value="Acyl_CoA_acyltransferase"/>
</dbReference>
<dbReference type="SUPFAM" id="SSF55729">
    <property type="entry name" value="Acyl-CoA N-acyltransferases (Nat)"/>
    <property type="match status" value="1"/>
</dbReference>
<dbReference type="InterPro" id="IPR000182">
    <property type="entry name" value="GNAT_dom"/>
</dbReference>
<dbReference type="RefSeq" id="WP_082630937.1">
    <property type="nucleotide sequence ID" value="NZ_LAXJ01000009.1"/>
</dbReference>
<evidence type="ECO:0000259" key="1">
    <source>
        <dbReference type="PROSITE" id="PS51186"/>
    </source>
</evidence>
<keyword evidence="3" id="KW-1185">Reference proteome</keyword>
<reference evidence="2 3" key="1">
    <citation type="submission" date="2015-04" db="EMBL/GenBank/DDBJ databases">
        <title>The draft genome sequence of Roseovarius sp.R12b.</title>
        <authorList>
            <person name="Li G."/>
            <person name="Lai Q."/>
            <person name="Shao Z."/>
            <person name="Yan P."/>
        </authorList>
    </citation>
    <scope>NUCLEOTIDE SEQUENCE [LARGE SCALE GENOMIC DNA]</scope>
    <source>
        <strain evidence="2 3">R12B</strain>
    </source>
</reference>
<dbReference type="EMBL" id="LAXJ01000009">
    <property type="protein sequence ID" value="KRS12587.1"/>
    <property type="molecule type" value="Genomic_DNA"/>
</dbReference>
<dbReference type="GO" id="GO:0016747">
    <property type="term" value="F:acyltransferase activity, transferring groups other than amino-acyl groups"/>
    <property type="evidence" value="ECO:0007669"/>
    <property type="project" value="InterPro"/>
</dbReference>
<gene>
    <name evidence="2" type="ORF">XM53_10905</name>
</gene>
<name>A0A0T5NUI4_9RHOB</name>
<protein>
    <recommendedName>
        <fullName evidence="1">N-acetyltransferase domain-containing protein</fullName>
    </recommendedName>
</protein>
<dbReference type="CDD" id="cd04301">
    <property type="entry name" value="NAT_SF"/>
    <property type="match status" value="1"/>
</dbReference>
<dbReference type="STRING" id="1641875.XM53_10905"/>
<sequence>MPELRRPSLRDLDDLTALCLRSKAYWGYDAEFMAACVPVLTLTAAELQDTPTITEVEGGTFLGMVQVSNRQEGCYLQKLFVDPAHMGAGTGRRLFTWAVQTARDMGATEMIVESDPGAVPFYTAMGCRAAGSAPSEVMPGRMLPRLVHDLR</sequence>
<evidence type="ECO:0000313" key="3">
    <source>
        <dbReference type="Proteomes" id="UP000051295"/>
    </source>
</evidence>
<organism evidence="2 3">
    <name type="scientific">Roseovarius atlanticus</name>
    <dbReference type="NCBI Taxonomy" id="1641875"/>
    <lineage>
        <taxon>Bacteria</taxon>
        <taxon>Pseudomonadati</taxon>
        <taxon>Pseudomonadota</taxon>
        <taxon>Alphaproteobacteria</taxon>
        <taxon>Rhodobacterales</taxon>
        <taxon>Roseobacteraceae</taxon>
        <taxon>Roseovarius</taxon>
    </lineage>
</organism>
<dbReference type="AlphaFoldDB" id="A0A0T5NUI4"/>
<feature type="domain" description="N-acetyltransferase" evidence="1">
    <location>
        <begin position="2"/>
        <end position="147"/>
    </location>
</feature>
<dbReference type="PROSITE" id="PS51186">
    <property type="entry name" value="GNAT"/>
    <property type="match status" value="1"/>
</dbReference>
<evidence type="ECO:0000313" key="2">
    <source>
        <dbReference type="EMBL" id="KRS12587.1"/>
    </source>
</evidence>
<dbReference type="PATRIC" id="fig|1641875.4.peg.4603"/>
<proteinExistence type="predicted"/>
<accession>A0A0T5NUI4</accession>
<comment type="caution">
    <text evidence="2">The sequence shown here is derived from an EMBL/GenBank/DDBJ whole genome shotgun (WGS) entry which is preliminary data.</text>
</comment>
<dbReference type="Pfam" id="PF13673">
    <property type="entry name" value="Acetyltransf_10"/>
    <property type="match status" value="1"/>
</dbReference>
<dbReference type="Proteomes" id="UP000051295">
    <property type="component" value="Unassembled WGS sequence"/>
</dbReference>